<dbReference type="Proteomes" id="UP000198654">
    <property type="component" value="Unassembled WGS sequence"/>
</dbReference>
<dbReference type="CDD" id="cd01559">
    <property type="entry name" value="ADCL_like"/>
    <property type="match status" value="1"/>
</dbReference>
<comment type="pathway">
    <text evidence="7">Cofactor biosynthesis; tetrahydrofolate biosynthesis; 4-aminobenzoate from chorismate: step 2/2.</text>
</comment>
<dbReference type="GO" id="GO:0030170">
    <property type="term" value="F:pyridoxal phosphate binding"/>
    <property type="evidence" value="ECO:0007669"/>
    <property type="project" value="InterPro"/>
</dbReference>
<dbReference type="Gene3D" id="3.30.470.10">
    <property type="match status" value="1"/>
</dbReference>
<evidence type="ECO:0000256" key="10">
    <source>
        <dbReference type="NCBIfam" id="TIGR03461"/>
    </source>
</evidence>
<comment type="subunit">
    <text evidence="3">Homodimer.</text>
</comment>
<dbReference type="InterPro" id="IPR043132">
    <property type="entry name" value="BCAT-like_C"/>
</dbReference>
<accession>A0A1G9MBD8</accession>
<evidence type="ECO:0000256" key="7">
    <source>
        <dbReference type="ARBA" id="ARBA00035633"/>
    </source>
</evidence>
<keyword evidence="6 11" id="KW-0456">Lyase</keyword>
<dbReference type="InterPro" id="IPR050571">
    <property type="entry name" value="Class-IV_PLP-Dep_Aminotrnsfr"/>
</dbReference>
<dbReference type="GO" id="GO:0008153">
    <property type="term" value="P:4-aminobenzoate biosynthetic process"/>
    <property type="evidence" value="ECO:0007669"/>
    <property type="project" value="UniProtKB-UniRule"/>
</dbReference>
<evidence type="ECO:0000256" key="4">
    <source>
        <dbReference type="ARBA" id="ARBA00022898"/>
    </source>
</evidence>
<comment type="cofactor">
    <cofactor evidence="1">
        <name>pyridoxal 5'-phosphate</name>
        <dbReference type="ChEBI" id="CHEBI:597326"/>
    </cofactor>
</comment>
<comment type="similarity">
    <text evidence="2">Belongs to the class-IV pyridoxal-phosphate-dependent aminotransferase family.</text>
</comment>
<name>A0A1G9MBD8_9GAMM</name>
<sequence>MHDTVIPFDDRGFAYGDGLFETVLVRDGEPLLWEAHMERLARGCVRLGFVGPERAMLDTLPAQAGQGLHVLKLVVTRGRGGRGYLPPADPQPSLRWQFSAFAPHQERWREGIRVRLCRLRLAIQPCLAGLKHLNRLENVLARQEWNDPDIAEGLLCDSAGRLVEATCMNLFWQRDGRWETPRLDACGVAGTLRAALLAERPIAEVAMDTDELAGVDALWLGNSVQGVWPVARLDDAEGNTVARWPITAIHRPLQNAGHALLGYPGLAD</sequence>
<dbReference type="EMBL" id="FNGI01000006">
    <property type="protein sequence ID" value="SDL71519.1"/>
    <property type="molecule type" value="Genomic_DNA"/>
</dbReference>
<evidence type="ECO:0000256" key="9">
    <source>
        <dbReference type="ARBA" id="ARBA00049529"/>
    </source>
</evidence>
<dbReference type="SUPFAM" id="SSF56752">
    <property type="entry name" value="D-aminoacid aminotransferase-like PLP-dependent enzymes"/>
    <property type="match status" value="1"/>
</dbReference>
<evidence type="ECO:0000256" key="2">
    <source>
        <dbReference type="ARBA" id="ARBA00009320"/>
    </source>
</evidence>
<gene>
    <name evidence="11" type="ORF">SAMN05661010_02392</name>
</gene>
<evidence type="ECO:0000256" key="1">
    <source>
        <dbReference type="ARBA" id="ARBA00001933"/>
    </source>
</evidence>
<keyword evidence="4" id="KW-0663">Pyridoxal phosphate</keyword>
<dbReference type="Gene3D" id="3.20.10.10">
    <property type="entry name" value="D-amino Acid Aminotransferase, subunit A, domain 2"/>
    <property type="match status" value="1"/>
</dbReference>
<dbReference type="OrthoDB" id="9805628at2"/>
<dbReference type="InterPro" id="IPR036038">
    <property type="entry name" value="Aminotransferase-like"/>
</dbReference>
<dbReference type="InterPro" id="IPR017824">
    <property type="entry name" value="Aminodeoxychorismate_lyase_IV"/>
</dbReference>
<dbReference type="GO" id="GO:0005829">
    <property type="term" value="C:cytosol"/>
    <property type="evidence" value="ECO:0007669"/>
    <property type="project" value="TreeGrafter"/>
</dbReference>
<keyword evidence="12" id="KW-1185">Reference proteome</keyword>
<evidence type="ECO:0000256" key="3">
    <source>
        <dbReference type="ARBA" id="ARBA00011738"/>
    </source>
</evidence>
<evidence type="ECO:0000313" key="11">
    <source>
        <dbReference type="EMBL" id="SDL71519.1"/>
    </source>
</evidence>
<dbReference type="RefSeq" id="WP_089728841.1">
    <property type="nucleotide sequence ID" value="NZ_FNGI01000006.1"/>
</dbReference>
<keyword evidence="5" id="KW-0289">Folate biosynthesis</keyword>
<evidence type="ECO:0000313" key="12">
    <source>
        <dbReference type="Proteomes" id="UP000198654"/>
    </source>
</evidence>
<reference evidence="11 12" key="1">
    <citation type="submission" date="2016-10" db="EMBL/GenBank/DDBJ databases">
        <authorList>
            <person name="de Groot N.N."/>
        </authorList>
    </citation>
    <scope>NUCLEOTIDE SEQUENCE [LARGE SCALE GENOMIC DNA]</scope>
    <source>
        <strain evidence="11 12">DSM 14789</strain>
    </source>
</reference>
<dbReference type="InterPro" id="IPR043131">
    <property type="entry name" value="BCAT-like_N"/>
</dbReference>
<dbReference type="NCBIfam" id="TIGR03461">
    <property type="entry name" value="pabC_Proteo"/>
    <property type="match status" value="1"/>
</dbReference>
<dbReference type="AlphaFoldDB" id="A0A1G9MBD8"/>
<dbReference type="STRING" id="119000.SAMN05661010_02392"/>
<dbReference type="EC" id="4.1.3.38" evidence="8 10"/>
<dbReference type="PANTHER" id="PTHR42743">
    <property type="entry name" value="AMINO-ACID AMINOTRANSFERASE"/>
    <property type="match status" value="1"/>
</dbReference>
<dbReference type="InterPro" id="IPR001544">
    <property type="entry name" value="Aminotrans_IV"/>
</dbReference>
<dbReference type="GO" id="GO:0008696">
    <property type="term" value="F:4-amino-4-deoxychorismate lyase activity"/>
    <property type="evidence" value="ECO:0007669"/>
    <property type="project" value="UniProtKB-UniRule"/>
</dbReference>
<comment type="catalytic activity">
    <reaction evidence="9">
        <text>4-amino-4-deoxychorismate = 4-aminobenzoate + pyruvate + H(+)</text>
        <dbReference type="Rhea" id="RHEA:16201"/>
        <dbReference type="ChEBI" id="CHEBI:15361"/>
        <dbReference type="ChEBI" id="CHEBI:15378"/>
        <dbReference type="ChEBI" id="CHEBI:17836"/>
        <dbReference type="ChEBI" id="CHEBI:58406"/>
        <dbReference type="EC" id="4.1.3.38"/>
    </reaction>
</comment>
<dbReference type="Pfam" id="PF01063">
    <property type="entry name" value="Aminotran_4"/>
    <property type="match status" value="1"/>
</dbReference>
<evidence type="ECO:0000256" key="5">
    <source>
        <dbReference type="ARBA" id="ARBA00022909"/>
    </source>
</evidence>
<dbReference type="PANTHER" id="PTHR42743:SF2">
    <property type="entry name" value="AMINODEOXYCHORISMATE LYASE"/>
    <property type="match status" value="1"/>
</dbReference>
<organism evidence="11 12">
    <name type="scientific">Modicisalibacter muralis</name>
    <dbReference type="NCBI Taxonomy" id="119000"/>
    <lineage>
        <taxon>Bacteria</taxon>
        <taxon>Pseudomonadati</taxon>
        <taxon>Pseudomonadota</taxon>
        <taxon>Gammaproteobacteria</taxon>
        <taxon>Oceanospirillales</taxon>
        <taxon>Halomonadaceae</taxon>
        <taxon>Modicisalibacter</taxon>
    </lineage>
</organism>
<evidence type="ECO:0000256" key="6">
    <source>
        <dbReference type="ARBA" id="ARBA00023239"/>
    </source>
</evidence>
<dbReference type="GO" id="GO:0046656">
    <property type="term" value="P:folic acid biosynthetic process"/>
    <property type="evidence" value="ECO:0007669"/>
    <property type="project" value="UniProtKB-KW"/>
</dbReference>
<proteinExistence type="inferred from homology"/>
<evidence type="ECO:0000256" key="8">
    <source>
        <dbReference type="ARBA" id="ARBA00035676"/>
    </source>
</evidence>
<protein>
    <recommendedName>
        <fullName evidence="8 10">Aminodeoxychorismate lyase</fullName>
        <ecNumber evidence="8 10">4.1.3.38</ecNumber>
    </recommendedName>
</protein>